<reference evidence="1 2" key="1">
    <citation type="submission" date="2020-07" db="EMBL/GenBank/DDBJ databases">
        <title>Genomic Encyclopedia of Type Strains, Phase IV (KMG-IV): sequencing the most valuable type-strain genomes for metagenomic binning, comparative biology and taxonomic classification.</title>
        <authorList>
            <person name="Goeker M."/>
        </authorList>
    </citation>
    <scope>NUCLEOTIDE SEQUENCE [LARGE SCALE GENOMIC DNA]</scope>
    <source>
        <strain evidence="1 2">DSM 17721</strain>
    </source>
</reference>
<dbReference type="Proteomes" id="UP000525298">
    <property type="component" value="Unassembled WGS sequence"/>
</dbReference>
<comment type="caution">
    <text evidence="1">The sequence shown here is derived from an EMBL/GenBank/DDBJ whole genome shotgun (WGS) entry which is preliminary data.</text>
</comment>
<protein>
    <submittedName>
        <fullName evidence="1">Uncharacterized protein</fullName>
    </submittedName>
</protein>
<proteinExistence type="predicted"/>
<sequence length="156" mass="17813">MKKTILYRLFGFGSVPKKLRPVLEQEGVVVLDEGIGGWFVTKHVNGPDKRYRHRTEGFSGFLAVTKVRVICYTYGKRQINISVEDPKIANLSVDIPEEQKLCLSFESSNFREGWEGVIDFRFHTDKALLFRDALIEIGAQRTKIDGVSKANHDLIR</sequence>
<dbReference type="RefSeq" id="WP_181551878.1">
    <property type="nucleotide sequence ID" value="NZ_JACDUS010000008.1"/>
</dbReference>
<organism evidence="1 2">
    <name type="scientific">Desulfosalsimonas propionicica</name>
    <dbReference type="NCBI Taxonomy" id="332175"/>
    <lineage>
        <taxon>Bacteria</taxon>
        <taxon>Pseudomonadati</taxon>
        <taxon>Thermodesulfobacteriota</taxon>
        <taxon>Desulfobacteria</taxon>
        <taxon>Desulfobacterales</taxon>
        <taxon>Desulfosalsimonadaceae</taxon>
        <taxon>Desulfosalsimonas</taxon>
    </lineage>
</organism>
<dbReference type="EMBL" id="JACDUS010000008">
    <property type="protein sequence ID" value="MBA2882228.1"/>
    <property type="molecule type" value="Genomic_DNA"/>
</dbReference>
<keyword evidence="2" id="KW-1185">Reference proteome</keyword>
<gene>
    <name evidence="1" type="ORF">HNR65_002570</name>
</gene>
<dbReference type="AlphaFoldDB" id="A0A7W0HLE5"/>
<evidence type="ECO:0000313" key="1">
    <source>
        <dbReference type="EMBL" id="MBA2882228.1"/>
    </source>
</evidence>
<evidence type="ECO:0000313" key="2">
    <source>
        <dbReference type="Proteomes" id="UP000525298"/>
    </source>
</evidence>
<name>A0A7W0HLE5_9BACT</name>
<accession>A0A7W0HLE5</accession>